<evidence type="ECO:0000256" key="6">
    <source>
        <dbReference type="ARBA" id="ARBA00022723"/>
    </source>
</evidence>
<evidence type="ECO:0000259" key="14">
    <source>
        <dbReference type="PROSITE" id="PS01124"/>
    </source>
</evidence>
<dbReference type="Gene3D" id="3.30.310.20">
    <property type="entry name" value="DNA-3-methyladenine glycosylase AlkA, N-terminal domain"/>
    <property type="match status" value="1"/>
</dbReference>
<accession>A0A1P8K7S8</accession>
<dbReference type="FunFam" id="3.40.10.10:FF:000001">
    <property type="entry name" value="DNA-3-methyladenine glycosylase 2"/>
    <property type="match status" value="1"/>
</dbReference>
<dbReference type="Gene3D" id="1.10.1670.10">
    <property type="entry name" value="Helix-hairpin-Helix base-excision DNA repair enzymes (C-terminal)"/>
    <property type="match status" value="1"/>
</dbReference>
<evidence type="ECO:0000256" key="3">
    <source>
        <dbReference type="ARBA" id="ARBA00012000"/>
    </source>
</evidence>
<keyword evidence="8" id="KW-0862">Zinc</keyword>
<evidence type="ECO:0000313" key="16">
    <source>
        <dbReference type="Proteomes" id="UP000186110"/>
    </source>
</evidence>
<keyword evidence="10" id="KW-0238">DNA-binding</keyword>
<dbReference type="GO" id="GO:0032131">
    <property type="term" value="F:alkylated DNA binding"/>
    <property type="evidence" value="ECO:0007669"/>
    <property type="project" value="TreeGrafter"/>
</dbReference>
<dbReference type="eggNOG" id="COG0122">
    <property type="taxonomic scope" value="Bacteria"/>
</dbReference>
<dbReference type="GO" id="GO:0043565">
    <property type="term" value="F:sequence-specific DNA binding"/>
    <property type="evidence" value="ECO:0007669"/>
    <property type="project" value="InterPro"/>
</dbReference>
<dbReference type="GO" id="GO:0032993">
    <property type="term" value="C:protein-DNA complex"/>
    <property type="evidence" value="ECO:0007669"/>
    <property type="project" value="TreeGrafter"/>
</dbReference>
<dbReference type="EC" id="3.2.2.21" evidence="3"/>
<dbReference type="SUPFAM" id="SSF57884">
    <property type="entry name" value="Ada DNA repair protein, N-terminal domain (N-Ada 10)"/>
    <property type="match status" value="1"/>
</dbReference>
<evidence type="ECO:0000256" key="11">
    <source>
        <dbReference type="ARBA" id="ARBA00023159"/>
    </source>
</evidence>
<dbReference type="InterPro" id="IPR003265">
    <property type="entry name" value="HhH-GPD_domain"/>
</dbReference>
<dbReference type="Pfam" id="PF02805">
    <property type="entry name" value="Ada_Zn_binding"/>
    <property type="match status" value="1"/>
</dbReference>
<protein>
    <recommendedName>
        <fullName evidence="3">DNA-3-methyladenine glycosylase II</fullName>
        <ecNumber evidence="3">3.2.2.21</ecNumber>
    </recommendedName>
</protein>
<dbReference type="SUPFAM" id="SSF46689">
    <property type="entry name" value="Homeodomain-like"/>
    <property type="match status" value="2"/>
</dbReference>
<dbReference type="SMART" id="SM01009">
    <property type="entry name" value="AlkA_N"/>
    <property type="match status" value="1"/>
</dbReference>
<dbReference type="InterPro" id="IPR035451">
    <property type="entry name" value="Ada-like_dom_sf"/>
</dbReference>
<dbReference type="InterPro" id="IPR011257">
    <property type="entry name" value="DNA_glycosylase"/>
</dbReference>
<dbReference type="InterPro" id="IPR004026">
    <property type="entry name" value="Ada_DNA_repair_Zn-bd"/>
</dbReference>
<comment type="catalytic activity">
    <reaction evidence="1">
        <text>Hydrolysis of alkylated DNA, releasing 3-methyladenine, 3-methylguanine, 7-methylguanine and 7-methyladenine.</text>
        <dbReference type="EC" id="3.2.2.21"/>
    </reaction>
</comment>
<dbReference type="InterPro" id="IPR051912">
    <property type="entry name" value="Alkylbase_DNA_Glycosylase/TA"/>
</dbReference>
<keyword evidence="6" id="KW-0479">Metal-binding</keyword>
<dbReference type="eggNOG" id="COG2169">
    <property type="taxonomic scope" value="Bacteria"/>
</dbReference>
<dbReference type="PROSITE" id="PS01124">
    <property type="entry name" value="HTH_ARAC_FAMILY_2"/>
    <property type="match status" value="1"/>
</dbReference>
<dbReference type="RefSeq" id="WP_029706105.1">
    <property type="nucleotide sequence ID" value="NZ_CP019239.1"/>
</dbReference>
<dbReference type="SMART" id="SM00478">
    <property type="entry name" value="ENDO3c"/>
    <property type="match status" value="1"/>
</dbReference>
<evidence type="ECO:0000256" key="8">
    <source>
        <dbReference type="ARBA" id="ARBA00022833"/>
    </source>
</evidence>
<dbReference type="GO" id="GO:0008168">
    <property type="term" value="F:methyltransferase activity"/>
    <property type="evidence" value="ECO:0007669"/>
    <property type="project" value="UniProtKB-KW"/>
</dbReference>
<dbReference type="GO" id="GO:0008270">
    <property type="term" value="F:zinc ion binding"/>
    <property type="evidence" value="ECO:0007669"/>
    <property type="project" value="InterPro"/>
</dbReference>
<evidence type="ECO:0000256" key="9">
    <source>
        <dbReference type="ARBA" id="ARBA00023015"/>
    </source>
</evidence>
<organism evidence="15 16">
    <name type="scientific">Rhodoferax saidenbachensis</name>
    <dbReference type="NCBI Taxonomy" id="1484693"/>
    <lineage>
        <taxon>Bacteria</taxon>
        <taxon>Pseudomonadati</taxon>
        <taxon>Pseudomonadota</taxon>
        <taxon>Betaproteobacteria</taxon>
        <taxon>Burkholderiales</taxon>
        <taxon>Comamonadaceae</taxon>
        <taxon>Rhodoferax</taxon>
    </lineage>
</organism>
<keyword evidence="4" id="KW-0489">Methyltransferase</keyword>
<keyword evidence="11" id="KW-0010">Activator</keyword>
<keyword evidence="9" id="KW-0805">Transcription regulation</keyword>
<dbReference type="STRING" id="1484693.RS694_05480"/>
<dbReference type="Proteomes" id="UP000186110">
    <property type="component" value="Chromosome"/>
</dbReference>
<keyword evidence="12" id="KW-0804">Transcription</keyword>
<evidence type="ECO:0000256" key="1">
    <source>
        <dbReference type="ARBA" id="ARBA00000086"/>
    </source>
</evidence>
<dbReference type="AlphaFoldDB" id="A0A1P8K7S8"/>
<dbReference type="SUPFAM" id="SSF55945">
    <property type="entry name" value="TATA-box binding protein-like"/>
    <property type="match status" value="1"/>
</dbReference>
<dbReference type="GO" id="GO:0003700">
    <property type="term" value="F:DNA-binding transcription factor activity"/>
    <property type="evidence" value="ECO:0007669"/>
    <property type="project" value="InterPro"/>
</dbReference>
<dbReference type="GO" id="GO:0005737">
    <property type="term" value="C:cytoplasm"/>
    <property type="evidence" value="ECO:0007669"/>
    <property type="project" value="TreeGrafter"/>
</dbReference>
<dbReference type="PANTHER" id="PTHR43003">
    <property type="entry name" value="DNA-3-METHYLADENINE GLYCOSYLASE"/>
    <property type="match status" value="1"/>
</dbReference>
<dbReference type="Gene3D" id="1.10.340.30">
    <property type="entry name" value="Hypothetical protein, domain 2"/>
    <property type="match status" value="1"/>
</dbReference>
<dbReference type="GO" id="GO:0006307">
    <property type="term" value="P:DNA alkylation repair"/>
    <property type="evidence" value="ECO:0007669"/>
    <property type="project" value="TreeGrafter"/>
</dbReference>
<evidence type="ECO:0000313" key="15">
    <source>
        <dbReference type="EMBL" id="APW42038.1"/>
    </source>
</evidence>
<dbReference type="Pfam" id="PF06029">
    <property type="entry name" value="AlkA_N"/>
    <property type="match status" value="1"/>
</dbReference>
<dbReference type="SUPFAM" id="SSF48150">
    <property type="entry name" value="DNA-glycosylase"/>
    <property type="match status" value="1"/>
</dbReference>
<dbReference type="GO" id="GO:0032259">
    <property type="term" value="P:methylation"/>
    <property type="evidence" value="ECO:0007669"/>
    <property type="project" value="UniProtKB-KW"/>
</dbReference>
<evidence type="ECO:0000256" key="13">
    <source>
        <dbReference type="ARBA" id="ARBA00023204"/>
    </source>
</evidence>
<sequence length="518" mass="55692">MHPAAAPSSDDAHYLALKAQDARFDGRFFTGVTTTGIYCRPVCRVRTPKRENCQFFTLAAQAEAAGFRPCLRCRPELAPASVASGQPWSIQDASGILAGQAARLLDTADQWSDGLVSLAQVAARLGVSERHMRRIFETHWGVSPLQYLQTRRLLTAKQLLTDTQLPIARIALLSGYASVRRFNTVFAERYRLQPRALRKAGQDGTHPAQATIAVRAAYRPPYDHAAILQFFGNRSLNGVEVVDLARAKLARTLSVETDGRTLHGWVQVQFVPARCTVEMRVSESLVDALPAVLARLRALLDLDADPEAINAALGNSFPGMEGLRVPGTVDGFELAVRAILGQQITVQAARTLGSRLVQRLGTPITTPVAGLSHVFPSAQVLATTPGEVLGELGITRQRQKAIAALAEAVAQGTLRLSPGADVPATLMALQALPGLGPWTANYIAMRALRWPDAFVAGDVALHKALGVQDNQHPAKAAKAAEAASQAWKPWRSYAVIRAWASLATPSDPSIARTALSNS</sequence>
<proteinExistence type="predicted"/>
<dbReference type="Pfam" id="PF12833">
    <property type="entry name" value="HTH_18"/>
    <property type="match status" value="1"/>
</dbReference>
<dbReference type="Gene3D" id="1.10.10.60">
    <property type="entry name" value="Homeodomain-like"/>
    <property type="match status" value="2"/>
</dbReference>
<dbReference type="PANTHER" id="PTHR43003:SF13">
    <property type="entry name" value="DNA-3-METHYLADENINE GLYCOSYLASE 2"/>
    <property type="match status" value="1"/>
</dbReference>
<dbReference type="GO" id="GO:0043916">
    <property type="term" value="F:DNA-7-methylguanine glycosylase activity"/>
    <property type="evidence" value="ECO:0007669"/>
    <property type="project" value="TreeGrafter"/>
</dbReference>
<dbReference type="Pfam" id="PF00730">
    <property type="entry name" value="HhH-GPD"/>
    <property type="match status" value="1"/>
</dbReference>
<dbReference type="KEGG" id="rsb:RS694_05480"/>
<keyword evidence="7" id="KW-0227">DNA damage</keyword>
<evidence type="ECO:0000256" key="7">
    <source>
        <dbReference type="ARBA" id="ARBA00022763"/>
    </source>
</evidence>
<dbReference type="SMART" id="SM00342">
    <property type="entry name" value="HTH_ARAC"/>
    <property type="match status" value="1"/>
</dbReference>
<name>A0A1P8K7S8_9BURK</name>
<feature type="domain" description="HTH araC/xylS-type" evidence="14">
    <location>
        <begin position="99"/>
        <end position="200"/>
    </location>
</feature>
<dbReference type="InterPro" id="IPR037046">
    <property type="entry name" value="AlkA_N_sf"/>
</dbReference>
<gene>
    <name evidence="15" type="ORF">RS694_05480</name>
</gene>
<dbReference type="InterPro" id="IPR010316">
    <property type="entry name" value="AlkA_N"/>
</dbReference>
<dbReference type="GO" id="GO:0008725">
    <property type="term" value="F:DNA-3-methyladenine glycosylase activity"/>
    <property type="evidence" value="ECO:0007669"/>
    <property type="project" value="TreeGrafter"/>
</dbReference>
<evidence type="ECO:0000256" key="12">
    <source>
        <dbReference type="ARBA" id="ARBA00023163"/>
    </source>
</evidence>
<dbReference type="Gene3D" id="3.40.10.10">
    <property type="entry name" value="DNA Methylphosphotriester Repair Domain"/>
    <property type="match status" value="1"/>
</dbReference>
<dbReference type="InterPro" id="IPR009057">
    <property type="entry name" value="Homeodomain-like_sf"/>
</dbReference>
<reference evidence="15 16" key="1">
    <citation type="submission" date="2017-01" db="EMBL/GenBank/DDBJ databases">
        <authorList>
            <person name="Mah S.A."/>
            <person name="Swanson W.J."/>
            <person name="Moy G.W."/>
            <person name="Vacquier V.D."/>
        </authorList>
    </citation>
    <scope>NUCLEOTIDE SEQUENCE [LARGE SCALE GENOMIC DNA]</scope>
    <source>
        <strain evidence="15 16">DSM 22694</strain>
    </source>
</reference>
<keyword evidence="13" id="KW-0234">DNA repair</keyword>
<dbReference type="InterPro" id="IPR018060">
    <property type="entry name" value="HTH_AraC"/>
</dbReference>
<evidence type="ECO:0000256" key="2">
    <source>
        <dbReference type="ARBA" id="ARBA00001947"/>
    </source>
</evidence>
<evidence type="ECO:0000256" key="10">
    <source>
        <dbReference type="ARBA" id="ARBA00023125"/>
    </source>
</evidence>
<comment type="cofactor">
    <cofactor evidence="2">
        <name>Zn(2+)</name>
        <dbReference type="ChEBI" id="CHEBI:29105"/>
    </cofactor>
</comment>
<dbReference type="CDD" id="cd00056">
    <property type="entry name" value="ENDO3c"/>
    <property type="match status" value="1"/>
</dbReference>
<keyword evidence="16" id="KW-1185">Reference proteome</keyword>
<evidence type="ECO:0000256" key="4">
    <source>
        <dbReference type="ARBA" id="ARBA00022603"/>
    </source>
</evidence>
<keyword evidence="5" id="KW-0808">Transferase</keyword>
<dbReference type="InterPro" id="IPR023170">
    <property type="entry name" value="HhH_base_excis_C"/>
</dbReference>
<dbReference type="EMBL" id="CP019239">
    <property type="protein sequence ID" value="APW42038.1"/>
    <property type="molecule type" value="Genomic_DNA"/>
</dbReference>
<dbReference type="GO" id="GO:0006285">
    <property type="term" value="P:base-excision repair, AP site formation"/>
    <property type="evidence" value="ECO:0007669"/>
    <property type="project" value="TreeGrafter"/>
</dbReference>
<evidence type="ECO:0000256" key="5">
    <source>
        <dbReference type="ARBA" id="ARBA00022679"/>
    </source>
</evidence>